<organism evidence="1">
    <name type="scientific">viral metagenome</name>
    <dbReference type="NCBI Taxonomy" id="1070528"/>
    <lineage>
        <taxon>unclassified sequences</taxon>
        <taxon>metagenomes</taxon>
        <taxon>organismal metagenomes</taxon>
    </lineage>
</organism>
<name>A0A6C0BL39_9ZZZZ</name>
<evidence type="ECO:0000313" key="1">
    <source>
        <dbReference type="EMBL" id="QHS92770.1"/>
    </source>
</evidence>
<sequence>MDDTFYIISSFLDHSDNSNLRLINHRVKGIIDQRQISIMDAYHALETKSLEACRYVLSRLSHEIIIRCSNAIRFPELLGYIHDLGVRLELHDLADDPEMIRAFRELYPDYTVRTHHLEVSYPSAIEVLLFKNITIEHPEILDWRVIIALIDRDSSVLTDRLLRKLIMMYIPELTRALINRGLIPSDNQLIRQYHRDIVMQWINYHVINRCVST</sequence>
<protein>
    <submittedName>
        <fullName evidence="1">Uncharacterized protein</fullName>
    </submittedName>
</protein>
<dbReference type="EMBL" id="MN739192">
    <property type="protein sequence ID" value="QHS92770.1"/>
    <property type="molecule type" value="Genomic_DNA"/>
</dbReference>
<proteinExistence type="predicted"/>
<reference evidence="1" key="1">
    <citation type="journal article" date="2020" name="Nature">
        <title>Giant virus diversity and host interactions through global metagenomics.</title>
        <authorList>
            <person name="Schulz F."/>
            <person name="Roux S."/>
            <person name="Paez-Espino D."/>
            <person name="Jungbluth S."/>
            <person name="Walsh D.A."/>
            <person name="Denef V.J."/>
            <person name="McMahon K.D."/>
            <person name="Konstantinidis K.T."/>
            <person name="Eloe-Fadrosh E.A."/>
            <person name="Kyrpides N.C."/>
            <person name="Woyke T."/>
        </authorList>
    </citation>
    <scope>NUCLEOTIDE SEQUENCE</scope>
    <source>
        <strain evidence="1">GVMAG-M-3300017651-5</strain>
    </source>
</reference>
<dbReference type="AlphaFoldDB" id="A0A6C0BL39"/>
<accession>A0A6C0BL39</accession>